<comment type="similarity">
    <text evidence="2">Belongs to the uracil-DNA glycosylase (UDG) superfamily. Type 4 (UDGa) family.</text>
</comment>
<dbReference type="InterPro" id="IPR036895">
    <property type="entry name" value="Uracil-DNA_glycosylase-like_sf"/>
</dbReference>
<dbReference type="EC" id="3.2.2.27" evidence="3"/>
<evidence type="ECO:0000256" key="2">
    <source>
        <dbReference type="ARBA" id="ARBA00006521"/>
    </source>
</evidence>
<sequence length="227" mass="25403">MAQSGSLPSLASASQPVFGHGHPQADVVLIGEAPGQAEDLAGLPFVGASGRWLNQALTTIGWSREQLYITNLVKYRPPANRDPLPDEIEANFNWLCQEIALIQPQLIVTLGRISAIALLFERSVAASQLQAWQISREHGRLWRHTVIDRLMPKLTPTLTLYHPAAAIYNRQLEPVLAADFQQIPQYLQLINSFAESDWLAWPLHTDQDPPSALQYLTFKRKESTHVE</sequence>
<dbReference type="GO" id="GO:0051539">
    <property type="term" value="F:4 iron, 4 sulfur cluster binding"/>
    <property type="evidence" value="ECO:0007669"/>
    <property type="project" value="UniProtKB-KW"/>
</dbReference>
<keyword evidence="11" id="KW-0234">DNA repair</keyword>
<dbReference type="Pfam" id="PF03167">
    <property type="entry name" value="UDG"/>
    <property type="match status" value="1"/>
</dbReference>
<evidence type="ECO:0000256" key="5">
    <source>
        <dbReference type="ARBA" id="ARBA00022485"/>
    </source>
</evidence>
<dbReference type="PANTHER" id="PTHR33693">
    <property type="entry name" value="TYPE-5 URACIL-DNA GLYCOSYLASE"/>
    <property type="match status" value="1"/>
</dbReference>
<evidence type="ECO:0000256" key="8">
    <source>
        <dbReference type="ARBA" id="ARBA00022801"/>
    </source>
</evidence>
<dbReference type="GO" id="GO:0006281">
    <property type="term" value="P:DNA repair"/>
    <property type="evidence" value="ECO:0007669"/>
    <property type="project" value="UniProtKB-KW"/>
</dbReference>
<protein>
    <recommendedName>
        <fullName evidence="4">Type-4 uracil-DNA glycosylase</fullName>
        <ecNumber evidence="3">3.2.2.27</ecNumber>
    </recommendedName>
</protein>
<proteinExistence type="inferred from homology"/>
<evidence type="ECO:0000313" key="13">
    <source>
        <dbReference type="EMBL" id="TSC66483.1"/>
    </source>
</evidence>
<reference evidence="13 14" key="1">
    <citation type="submission" date="2017-08" db="EMBL/GenBank/DDBJ databases">
        <title>Mechanisms for carbon and nitrogen cycling indicate functional differentiation within the Candidate Phyla Radiation.</title>
        <authorList>
            <person name="Danczak R.E."/>
            <person name="Johnston M.D."/>
            <person name="Kenah C."/>
            <person name="Slattery M."/>
            <person name="Wrighton K.C."/>
            <person name="Wilkins M.J."/>
        </authorList>
    </citation>
    <scope>NUCLEOTIDE SEQUENCE [LARGE SCALE GENOMIC DNA]</scope>
    <source>
        <strain evidence="13">Gr01-1014_85</strain>
    </source>
</reference>
<dbReference type="EMBL" id="VMFD01000005">
    <property type="protein sequence ID" value="TSC66483.1"/>
    <property type="molecule type" value="Genomic_DNA"/>
</dbReference>
<comment type="caution">
    <text evidence="13">The sequence shown here is derived from an EMBL/GenBank/DDBJ whole genome shotgun (WGS) entry which is preliminary data.</text>
</comment>
<evidence type="ECO:0000256" key="6">
    <source>
        <dbReference type="ARBA" id="ARBA00022723"/>
    </source>
</evidence>
<dbReference type="InterPro" id="IPR005273">
    <property type="entry name" value="Ura-DNA_glyco_family4"/>
</dbReference>
<keyword evidence="9" id="KW-0408">Iron</keyword>
<keyword evidence="5" id="KW-0004">4Fe-4S</keyword>
<dbReference type="GO" id="GO:0046872">
    <property type="term" value="F:metal ion binding"/>
    <property type="evidence" value="ECO:0007669"/>
    <property type="project" value="UniProtKB-KW"/>
</dbReference>
<evidence type="ECO:0000256" key="3">
    <source>
        <dbReference type="ARBA" id="ARBA00012030"/>
    </source>
</evidence>
<dbReference type="SMART" id="SM00987">
    <property type="entry name" value="UreE_C"/>
    <property type="match status" value="1"/>
</dbReference>
<dbReference type="SUPFAM" id="SSF52141">
    <property type="entry name" value="Uracil-DNA glycosylase-like"/>
    <property type="match status" value="1"/>
</dbReference>
<evidence type="ECO:0000256" key="1">
    <source>
        <dbReference type="ARBA" id="ARBA00001400"/>
    </source>
</evidence>
<evidence type="ECO:0000256" key="9">
    <source>
        <dbReference type="ARBA" id="ARBA00023004"/>
    </source>
</evidence>
<feature type="domain" description="Uracil-DNA glycosylase-like" evidence="12">
    <location>
        <begin position="18"/>
        <end position="181"/>
    </location>
</feature>
<dbReference type="AlphaFoldDB" id="A0A554JDK3"/>
<dbReference type="PANTHER" id="PTHR33693:SF1">
    <property type="entry name" value="TYPE-4 URACIL-DNA GLYCOSYLASE"/>
    <property type="match status" value="1"/>
</dbReference>
<comment type="catalytic activity">
    <reaction evidence="1">
        <text>Hydrolyzes single-stranded DNA or mismatched double-stranded DNA and polynucleotides, releasing free uracil.</text>
        <dbReference type="EC" id="3.2.2.27"/>
    </reaction>
</comment>
<evidence type="ECO:0000256" key="4">
    <source>
        <dbReference type="ARBA" id="ARBA00019403"/>
    </source>
</evidence>
<organism evidence="13 14">
    <name type="scientific">Candidatus Berkelbacteria bacterium Gr01-1014_85</name>
    <dbReference type="NCBI Taxonomy" id="2017150"/>
    <lineage>
        <taxon>Bacteria</taxon>
        <taxon>Candidatus Berkelbacteria</taxon>
    </lineage>
</organism>
<evidence type="ECO:0000259" key="12">
    <source>
        <dbReference type="SMART" id="SM00986"/>
    </source>
</evidence>
<evidence type="ECO:0000256" key="11">
    <source>
        <dbReference type="ARBA" id="ARBA00023204"/>
    </source>
</evidence>
<name>A0A554JDK3_9BACT</name>
<dbReference type="InterPro" id="IPR005122">
    <property type="entry name" value="Uracil-DNA_glycosylase-like"/>
</dbReference>
<dbReference type="GO" id="GO:0004844">
    <property type="term" value="F:uracil DNA N-glycosylase activity"/>
    <property type="evidence" value="ECO:0007669"/>
    <property type="project" value="UniProtKB-EC"/>
</dbReference>
<evidence type="ECO:0000256" key="10">
    <source>
        <dbReference type="ARBA" id="ARBA00023014"/>
    </source>
</evidence>
<keyword evidence="10" id="KW-0411">Iron-sulfur</keyword>
<evidence type="ECO:0000313" key="14">
    <source>
        <dbReference type="Proteomes" id="UP000316253"/>
    </source>
</evidence>
<dbReference type="NCBIfam" id="TIGR00758">
    <property type="entry name" value="UDG_fam4"/>
    <property type="match status" value="1"/>
</dbReference>
<keyword evidence="8" id="KW-0378">Hydrolase</keyword>
<keyword evidence="7" id="KW-0227">DNA damage</keyword>
<keyword evidence="6" id="KW-0479">Metal-binding</keyword>
<dbReference type="InterPro" id="IPR051536">
    <property type="entry name" value="UDG_Type-4/5"/>
</dbReference>
<gene>
    <name evidence="13" type="ORF">CEO22_84</name>
</gene>
<evidence type="ECO:0000256" key="7">
    <source>
        <dbReference type="ARBA" id="ARBA00022763"/>
    </source>
</evidence>
<dbReference type="CDD" id="cd10030">
    <property type="entry name" value="UDG-F4_TTUDGA_SPO1dp_like"/>
    <property type="match status" value="1"/>
</dbReference>
<dbReference type="SMART" id="SM00986">
    <property type="entry name" value="UDG"/>
    <property type="match status" value="1"/>
</dbReference>
<accession>A0A554JDK3</accession>
<dbReference type="Proteomes" id="UP000316253">
    <property type="component" value="Unassembled WGS sequence"/>
</dbReference>
<dbReference type="Gene3D" id="3.40.470.10">
    <property type="entry name" value="Uracil-DNA glycosylase-like domain"/>
    <property type="match status" value="1"/>
</dbReference>